<comment type="caution">
    <text evidence="3">The sequence shown here is derived from an EMBL/GenBank/DDBJ whole genome shotgun (WGS) entry which is preliminary data.</text>
</comment>
<name>A0AAE0KJQ7_9PEZI</name>
<dbReference type="EMBL" id="JAULSW010000006">
    <property type="protein sequence ID" value="KAK3377515.1"/>
    <property type="molecule type" value="Genomic_DNA"/>
</dbReference>
<evidence type="ECO:0000259" key="2">
    <source>
        <dbReference type="Pfam" id="PF24883"/>
    </source>
</evidence>
<sequence>MDKHVAPSTRCYGPRFTSFLQSVQQFAALSDVLIGGSQNIIACGVWSLVRMMLQLQLEGWANAIKEEVMLLMARRLEEEALENSQFRELSIHRVPDALAQSERQRKKLQLMKGCSVYDHDGSKVGTVVAYFFCQHDVAESLRARTVLGSLARQVIEAVQTLNDAPHWLSGAHGSLPDTDTVLSMLQLILLDYSRVVFIIDGLDECLSNEKLQLLQALSKLIETKPGLCVCLSLRVEEWNSLMKHAGTISLIGRARLTKPPSNTSDIRTYINSTLANRVESRRLVVGNAKFVLEIQEALLQGSQSMFHWAVLRIDSLCFERSDEAIRLALTRLPHDLTKAYSRILHRGSRKAGMTTRELGEALSVVVGDTVWNHERVINDVYDVLACCGSLVVVVDENSFPFTQRRMASIIVTYLNLDVLENQISTHVIPPKKQLPVQSMPSKIVQSTLKSNPDLKSSLKVQALALRLLRTSSGAVGTATTTEAAQNISNIIGGQTAAAARPPSPVGEEALQVPRHFRKYATNHWLSHEAWSTPTLLEEITPPEMEELDLQLGDCRHPDTSPFKLAVSNGDKLLVKLFLESKHYADKCMEQDGCRIPERCRAAETYDKRTLDTIAQFVPASWKKNLTFNLLGTAASTHTEPRPLVKALVDYGFICYKRAWESAADIEWPPSAWRYRSSIHLYQHECYTRNEIAPDLAKAQMMISGGKPLNA</sequence>
<accession>A0AAE0KJQ7</accession>
<proteinExistence type="predicted"/>
<dbReference type="AlphaFoldDB" id="A0AAE0KJQ7"/>
<keyword evidence="4" id="KW-1185">Reference proteome</keyword>
<reference evidence="3" key="1">
    <citation type="journal article" date="2023" name="Mol. Phylogenet. Evol.">
        <title>Genome-scale phylogeny and comparative genomics of the fungal order Sordariales.</title>
        <authorList>
            <person name="Hensen N."/>
            <person name="Bonometti L."/>
            <person name="Westerberg I."/>
            <person name="Brannstrom I.O."/>
            <person name="Guillou S."/>
            <person name="Cros-Aarteil S."/>
            <person name="Calhoun S."/>
            <person name="Haridas S."/>
            <person name="Kuo A."/>
            <person name="Mondo S."/>
            <person name="Pangilinan J."/>
            <person name="Riley R."/>
            <person name="LaButti K."/>
            <person name="Andreopoulos B."/>
            <person name="Lipzen A."/>
            <person name="Chen C."/>
            <person name="Yan M."/>
            <person name="Daum C."/>
            <person name="Ng V."/>
            <person name="Clum A."/>
            <person name="Steindorff A."/>
            <person name="Ohm R.A."/>
            <person name="Martin F."/>
            <person name="Silar P."/>
            <person name="Natvig D.O."/>
            <person name="Lalanne C."/>
            <person name="Gautier V."/>
            <person name="Ament-Velasquez S.L."/>
            <person name="Kruys A."/>
            <person name="Hutchinson M.I."/>
            <person name="Powell A.J."/>
            <person name="Barry K."/>
            <person name="Miller A.N."/>
            <person name="Grigoriev I.V."/>
            <person name="Debuchy R."/>
            <person name="Gladieux P."/>
            <person name="Hiltunen Thoren M."/>
            <person name="Johannesson H."/>
        </authorList>
    </citation>
    <scope>NUCLEOTIDE SEQUENCE</scope>
    <source>
        <strain evidence="3">CBS 232.78</strain>
    </source>
</reference>
<keyword evidence="1" id="KW-0677">Repeat</keyword>
<evidence type="ECO:0000313" key="4">
    <source>
        <dbReference type="Proteomes" id="UP001285441"/>
    </source>
</evidence>
<dbReference type="PANTHER" id="PTHR10039:SF10">
    <property type="entry name" value="NACHT DOMAIN-CONTAINING PROTEIN"/>
    <property type="match status" value="1"/>
</dbReference>
<dbReference type="Pfam" id="PF24883">
    <property type="entry name" value="NPHP3_N"/>
    <property type="match status" value="1"/>
</dbReference>
<evidence type="ECO:0000313" key="3">
    <source>
        <dbReference type="EMBL" id="KAK3377515.1"/>
    </source>
</evidence>
<dbReference type="PANTHER" id="PTHR10039">
    <property type="entry name" value="AMELOGENIN"/>
    <property type="match status" value="1"/>
</dbReference>
<feature type="domain" description="Nephrocystin 3-like N-terminal" evidence="2">
    <location>
        <begin position="124"/>
        <end position="229"/>
    </location>
</feature>
<evidence type="ECO:0000256" key="1">
    <source>
        <dbReference type="ARBA" id="ARBA00022737"/>
    </source>
</evidence>
<organism evidence="3 4">
    <name type="scientific">Podospora didyma</name>
    <dbReference type="NCBI Taxonomy" id="330526"/>
    <lineage>
        <taxon>Eukaryota</taxon>
        <taxon>Fungi</taxon>
        <taxon>Dikarya</taxon>
        <taxon>Ascomycota</taxon>
        <taxon>Pezizomycotina</taxon>
        <taxon>Sordariomycetes</taxon>
        <taxon>Sordariomycetidae</taxon>
        <taxon>Sordariales</taxon>
        <taxon>Podosporaceae</taxon>
        <taxon>Podospora</taxon>
    </lineage>
</organism>
<dbReference type="InterPro" id="IPR056884">
    <property type="entry name" value="NPHP3-like_N"/>
</dbReference>
<dbReference type="Proteomes" id="UP001285441">
    <property type="component" value="Unassembled WGS sequence"/>
</dbReference>
<gene>
    <name evidence="3" type="ORF">B0H63DRAFT_524803</name>
</gene>
<protein>
    <recommendedName>
        <fullName evidence="2">Nephrocystin 3-like N-terminal domain-containing protein</fullName>
    </recommendedName>
</protein>
<reference evidence="3" key="2">
    <citation type="submission" date="2023-06" db="EMBL/GenBank/DDBJ databases">
        <authorList>
            <consortium name="Lawrence Berkeley National Laboratory"/>
            <person name="Haridas S."/>
            <person name="Hensen N."/>
            <person name="Bonometti L."/>
            <person name="Westerberg I."/>
            <person name="Brannstrom I.O."/>
            <person name="Guillou S."/>
            <person name="Cros-Aarteil S."/>
            <person name="Calhoun S."/>
            <person name="Kuo A."/>
            <person name="Mondo S."/>
            <person name="Pangilinan J."/>
            <person name="Riley R."/>
            <person name="LaButti K."/>
            <person name="Andreopoulos B."/>
            <person name="Lipzen A."/>
            <person name="Chen C."/>
            <person name="Yanf M."/>
            <person name="Daum C."/>
            <person name="Ng V."/>
            <person name="Clum A."/>
            <person name="Steindorff A."/>
            <person name="Ohm R."/>
            <person name="Martin F."/>
            <person name="Silar P."/>
            <person name="Natvig D."/>
            <person name="Lalanne C."/>
            <person name="Gautier V."/>
            <person name="Ament-velasquez S.L."/>
            <person name="Kruys A."/>
            <person name="Hutchinson M.I."/>
            <person name="Powell A.J."/>
            <person name="Barry K."/>
            <person name="Miller A.N."/>
            <person name="Grigoriev I.V."/>
            <person name="Debuchy R."/>
            <person name="Gladieux P."/>
            <person name="Thoren M.H."/>
            <person name="Johannesson H."/>
        </authorList>
    </citation>
    <scope>NUCLEOTIDE SEQUENCE</scope>
    <source>
        <strain evidence="3">CBS 232.78</strain>
    </source>
</reference>